<comment type="caution">
    <text evidence="1">The sequence shown here is derived from an EMBL/GenBank/DDBJ whole genome shotgun (WGS) entry which is preliminary data.</text>
</comment>
<protein>
    <submittedName>
        <fullName evidence="1">Uncharacterized protein</fullName>
    </submittedName>
</protein>
<proteinExistence type="predicted"/>
<accession>A0A843XGT8</accession>
<dbReference type="Proteomes" id="UP000652761">
    <property type="component" value="Unassembled WGS sequence"/>
</dbReference>
<dbReference type="EMBL" id="NMUH01008199">
    <property type="protein sequence ID" value="MQM18441.1"/>
    <property type="molecule type" value="Genomic_DNA"/>
</dbReference>
<evidence type="ECO:0000313" key="1">
    <source>
        <dbReference type="EMBL" id="MQM18441.1"/>
    </source>
</evidence>
<gene>
    <name evidence="1" type="ORF">Taro_051433</name>
</gene>
<keyword evidence="2" id="KW-1185">Reference proteome</keyword>
<organism evidence="1 2">
    <name type="scientific">Colocasia esculenta</name>
    <name type="common">Wild taro</name>
    <name type="synonym">Arum esculentum</name>
    <dbReference type="NCBI Taxonomy" id="4460"/>
    <lineage>
        <taxon>Eukaryota</taxon>
        <taxon>Viridiplantae</taxon>
        <taxon>Streptophyta</taxon>
        <taxon>Embryophyta</taxon>
        <taxon>Tracheophyta</taxon>
        <taxon>Spermatophyta</taxon>
        <taxon>Magnoliopsida</taxon>
        <taxon>Liliopsida</taxon>
        <taxon>Araceae</taxon>
        <taxon>Aroideae</taxon>
        <taxon>Colocasieae</taxon>
        <taxon>Colocasia</taxon>
    </lineage>
</organism>
<dbReference type="AlphaFoldDB" id="A0A843XGT8"/>
<sequence>MFYRLRWGGLPLVLRNHQDFITDLPRLWLPVVIEEQAWPKAMSQLEVHRLQISRHLIRQMYHYHPHHHLWTMEH</sequence>
<name>A0A843XGT8_COLES</name>
<reference evidence="1" key="1">
    <citation type="submission" date="2017-07" db="EMBL/GenBank/DDBJ databases">
        <title>Taro Niue Genome Assembly and Annotation.</title>
        <authorList>
            <person name="Atibalentja N."/>
            <person name="Keating K."/>
            <person name="Fields C.J."/>
        </authorList>
    </citation>
    <scope>NUCLEOTIDE SEQUENCE</scope>
    <source>
        <strain evidence="1">Niue_2</strain>
        <tissue evidence="1">Leaf</tissue>
    </source>
</reference>
<evidence type="ECO:0000313" key="2">
    <source>
        <dbReference type="Proteomes" id="UP000652761"/>
    </source>
</evidence>